<dbReference type="EMBL" id="JAPFFF010000001">
    <property type="protein sequence ID" value="KAK8897913.1"/>
    <property type="molecule type" value="Genomic_DNA"/>
</dbReference>
<comment type="caution">
    <text evidence="1">The sequence shown here is derived from an EMBL/GenBank/DDBJ whole genome shotgun (WGS) entry which is preliminary data.</text>
</comment>
<protein>
    <submittedName>
        <fullName evidence="1">Uncharacterized protein</fullName>
    </submittedName>
</protein>
<proteinExistence type="predicted"/>
<organism evidence="1 2">
    <name type="scientific">Tritrichomonas musculus</name>
    <dbReference type="NCBI Taxonomy" id="1915356"/>
    <lineage>
        <taxon>Eukaryota</taxon>
        <taxon>Metamonada</taxon>
        <taxon>Parabasalia</taxon>
        <taxon>Tritrichomonadida</taxon>
        <taxon>Tritrichomonadidae</taxon>
        <taxon>Tritrichomonas</taxon>
    </lineage>
</organism>
<keyword evidence="2" id="KW-1185">Reference proteome</keyword>
<sequence>MSAEVSFFNFRMFDENKNTTDLHAFQGKDAIVVINCRTLEEISAKAPNYYELEDKFEKRVQILCLPGLKFLYHSHEQESDTLIDYLKAKTNIKDSDEDGLTFIINNKAHSPASEQIIYIGKNVSLIDISGEISKVLN</sequence>
<evidence type="ECO:0000313" key="1">
    <source>
        <dbReference type="EMBL" id="KAK8897913.1"/>
    </source>
</evidence>
<gene>
    <name evidence="1" type="ORF">M9Y10_000145</name>
</gene>
<accession>A0ABR2L3K6</accession>
<dbReference type="Proteomes" id="UP001470230">
    <property type="component" value="Unassembled WGS sequence"/>
</dbReference>
<evidence type="ECO:0000313" key="2">
    <source>
        <dbReference type="Proteomes" id="UP001470230"/>
    </source>
</evidence>
<name>A0ABR2L3K6_9EUKA</name>
<reference evidence="1 2" key="1">
    <citation type="submission" date="2024-04" db="EMBL/GenBank/DDBJ databases">
        <title>Tritrichomonas musculus Genome.</title>
        <authorList>
            <person name="Alves-Ferreira E."/>
            <person name="Grigg M."/>
            <person name="Lorenzi H."/>
            <person name="Galac M."/>
        </authorList>
    </citation>
    <scope>NUCLEOTIDE SEQUENCE [LARGE SCALE GENOMIC DNA]</scope>
    <source>
        <strain evidence="1 2">EAF2021</strain>
    </source>
</reference>